<evidence type="ECO:0008006" key="4">
    <source>
        <dbReference type="Google" id="ProtNLM"/>
    </source>
</evidence>
<feature type="chain" id="PRO_5013335525" description="Cadherin domain-containing protein" evidence="1">
    <location>
        <begin position="21"/>
        <end position="643"/>
    </location>
</feature>
<protein>
    <recommendedName>
        <fullName evidence="4">Cadherin domain-containing protein</fullName>
    </recommendedName>
</protein>
<dbReference type="PROSITE" id="PS51257">
    <property type="entry name" value="PROKAR_LIPOPROTEIN"/>
    <property type="match status" value="1"/>
</dbReference>
<accession>A0A1L4CYK2</accession>
<dbReference type="Proteomes" id="UP000184731">
    <property type="component" value="Chromosome"/>
</dbReference>
<keyword evidence="1" id="KW-0732">Signal</keyword>
<gene>
    <name evidence="2" type="ORF">AXG55_03510</name>
</gene>
<name>A0A1L4CYK2_9BACT</name>
<dbReference type="RefSeq" id="WP_148696744.1">
    <property type="nucleotide sequence ID" value="NZ_CP017834.1"/>
</dbReference>
<reference evidence="2 3" key="1">
    <citation type="submission" date="2016-10" db="EMBL/GenBank/DDBJ databases">
        <title>Silvanigrella aquatica sp. nov., isolated from a freshwater lake located in the Black Forest, Germany, description of Silvanigrellaceae fam. nov., Silvanigrellales ord. nov., reclassification of the order Bdellovibrionales in the class Oligoflexia, reclassification of the families Bacteriovoracaceae and Halobacteriovoraceae in the new order Bacteriovoracales ord. nov., and reclassification of the family Pseudobacteriovoracaceae in the order Oligoflexiales.</title>
        <authorList>
            <person name="Hahn M.W."/>
            <person name="Schmidt J."/>
            <person name="Koll U."/>
            <person name="Rohde M."/>
            <person name="Verbag S."/>
            <person name="Pitt A."/>
            <person name="Nakai R."/>
            <person name="Naganuma T."/>
            <person name="Lang E."/>
        </authorList>
    </citation>
    <scope>NUCLEOTIDE SEQUENCE [LARGE SCALE GENOMIC DNA]</scope>
    <source>
        <strain evidence="2 3">MWH-Nonnen-W8red</strain>
    </source>
</reference>
<proteinExistence type="predicted"/>
<evidence type="ECO:0000256" key="1">
    <source>
        <dbReference type="SAM" id="SignalP"/>
    </source>
</evidence>
<evidence type="ECO:0000313" key="3">
    <source>
        <dbReference type="Proteomes" id="UP000184731"/>
    </source>
</evidence>
<dbReference type="AlphaFoldDB" id="A0A1L4CYK2"/>
<organism evidence="2 3">
    <name type="scientific">Silvanigrella aquatica</name>
    <dbReference type="NCBI Taxonomy" id="1915309"/>
    <lineage>
        <taxon>Bacteria</taxon>
        <taxon>Pseudomonadati</taxon>
        <taxon>Bdellovibrionota</taxon>
        <taxon>Oligoflexia</taxon>
        <taxon>Silvanigrellales</taxon>
        <taxon>Silvanigrellaceae</taxon>
        <taxon>Silvanigrella</taxon>
    </lineage>
</organism>
<sequence length="643" mass="68801">MTIKKSLKLTMLGASLIAVAITGCKDNSNDGTTPKSTDVETQLAFKANDLPLNSCTSYSIDLKGEDGNAVPQSDISVSLVGTSNNKFKVSNGEICALTDAEAKAANINNFAVATKDDKVKVELKYKGQSVTKEVNVTDATLKSVALTKADGTQYTSIDIPAGASTPKDLAFTVKATNSAKKDFAIVSKNTEFKLLDNNNKEIANALVYDAQNNVLKLTAVEALSKVAEVAEYTVQMTAKDNAGLNPTTVFAKLKIKVTEKVVVGYTHNIKHHIAPNAEQALELNAIYSDGSKAPFVKENIEKVEVTKLGKTEAIEGIVKTAEGDAKKFVVVGQNTAKFTAAADLLTLKITLNAKNSSPFYPKLQNAAVVGEKTVISHDLIVSEALPELTVALKSFDSAAKTYTADVPATLAKGGVPFATGKTSSDDMKLAGACVKMVSTLKVGNVVVDAANLSFDYSGETSHFAIDTVNKIVCAKKDATVGKELSITSSFQGLLNSAAVKVTVAAPITLSKFTLRNSNGGKEFLLNAENKFKQEIHGFYMMSDDTVSNTKVATETLAVLDIEPTEKNKIKLEQTMKDAKKDKTTLPFFNVADADQNDLASQEQYFNVRPGTVDVKLEGEESARKLTENDFIYNKSIYALVAKK</sequence>
<dbReference type="KEGG" id="saqi:AXG55_03510"/>
<feature type="signal peptide" evidence="1">
    <location>
        <begin position="1"/>
        <end position="20"/>
    </location>
</feature>
<evidence type="ECO:0000313" key="2">
    <source>
        <dbReference type="EMBL" id="APJ03029.1"/>
    </source>
</evidence>
<dbReference type="EMBL" id="CP017834">
    <property type="protein sequence ID" value="APJ03029.1"/>
    <property type="molecule type" value="Genomic_DNA"/>
</dbReference>
<keyword evidence="3" id="KW-1185">Reference proteome</keyword>